<dbReference type="EMBL" id="WBVQ01000001">
    <property type="protein sequence ID" value="KAB2817880.1"/>
    <property type="molecule type" value="Genomic_DNA"/>
</dbReference>
<feature type="transmembrane region" description="Helical" evidence="5">
    <location>
        <begin position="178"/>
        <end position="203"/>
    </location>
</feature>
<feature type="transmembrane region" description="Helical" evidence="5">
    <location>
        <begin position="34"/>
        <end position="53"/>
    </location>
</feature>
<organism evidence="6 7">
    <name type="scientific">Phaeocystidibacter marisrubri</name>
    <dbReference type="NCBI Taxonomy" id="1577780"/>
    <lineage>
        <taxon>Bacteria</taxon>
        <taxon>Pseudomonadati</taxon>
        <taxon>Bacteroidota</taxon>
        <taxon>Flavobacteriia</taxon>
        <taxon>Flavobacteriales</taxon>
        <taxon>Phaeocystidibacteraceae</taxon>
        <taxon>Phaeocystidibacter</taxon>
    </lineage>
</organism>
<feature type="transmembrane region" description="Helical" evidence="5">
    <location>
        <begin position="314"/>
        <end position="334"/>
    </location>
</feature>
<feature type="transmembrane region" description="Helical" evidence="5">
    <location>
        <begin position="224"/>
        <end position="245"/>
    </location>
</feature>
<dbReference type="RefSeq" id="WP_151692568.1">
    <property type="nucleotide sequence ID" value="NZ_BMGX01000002.1"/>
</dbReference>
<evidence type="ECO:0000256" key="2">
    <source>
        <dbReference type="ARBA" id="ARBA00022692"/>
    </source>
</evidence>
<dbReference type="InterPro" id="IPR001046">
    <property type="entry name" value="NRAMP_fam"/>
</dbReference>
<evidence type="ECO:0000256" key="5">
    <source>
        <dbReference type="SAM" id="Phobius"/>
    </source>
</evidence>
<keyword evidence="3 5" id="KW-1133">Transmembrane helix</keyword>
<dbReference type="Proteomes" id="UP000484164">
    <property type="component" value="Unassembled WGS sequence"/>
</dbReference>
<proteinExistence type="predicted"/>
<dbReference type="NCBIfam" id="NF037982">
    <property type="entry name" value="Nramp_1"/>
    <property type="match status" value="1"/>
</dbReference>
<keyword evidence="4 5" id="KW-0472">Membrane</keyword>
<keyword evidence="7" id="KW-1185">Reference proteome</keyword>
<evidence type="ECO:0000256" key="3">
    <source>
        <dbReference type="ARBA" id="ARBA00022989"/>
    </source>
</evidence>
<feature type="transmembrane region" description="Helical" evidence="5">
    <location>
        <begin position="341"/>
        <end position="361"/>
    </location>
</feature>
<gene>
    <name evidence="6" type="ORF">F8C82_05610</name>
</gene>
<feature type="transmembrane region" description="Helical" evidence="5">
    <location>
        <begin position="105"/>
        <end position="129"/>
    </location>
</feature>
<name>A0A6L3ZL73_9FLAO</name>
<feature type="transmembrane region" description="Helical" evidence="5">
    <location>
        <begin position="381"/>
        <end position="400"/>
    </location>
</feature>
<evidence type="ECO:0000313" key="7">
    <source>
        <dbReference type="Proteomes" id="UP000484164"/>
    </source>
</evidence>
<feature type="transmembrane region" description="Helical" evidence="5">
    <location>
        <begin position="274"/>
        <end position="294"/>
    </location>
</feature>
<evidence type="ECO:0000256" key="4">
    <source>
        <dbReference type="ARBA" id="ARBA00023136"/>
    </source>
</evidence>
<keyword evidence="2 5" id="KW-0812">Transmembrane</keyword>
<sequence length="401" mass="43354">MRKVFGPGLLFAATAIGVSHLVQSTRAGAEYGWSFAIIILFANIIKFPFFEFGTRYAEGTGESLISGYTKMGKWVTWIYALSTLASMFTVTGAVSIVTAGLTSHLLGLNVSIEVITTSIFVLCFLWLAFGKFAFLDISIKIITTILAISTLVAFVIAFSDHGRGGNFVLPDFTQGETLVFTIALIGWMPTAVDLSVWNSIWTVEKNGSGGDVKRLKSVLLDFHIGYWLSAISALLFLGLGVMLMYGNAVEFPSGAVGFTGALIDIYTDTLGSGFKMVIVTAATAAMFSTTLSVFDGYGRTTLELSRSLLNTKGLGYWGAVLVVALGGWTLVSLFADRMTDLIEIAMITSFLTSPIVAYFNYKLVNSENFPLTHRPGPFMLKWAQFGLVAIVLLTAVFLAMS</sequence>
<evidence type="ECO:0000256" key="1">
    <source>
        <dbReference type="ARBA" id="ARBA00004141"/>
    </source>
</evidence>
<comment type="subcellular location">
    <subcellularLocation>
        <location evidence="1">Membrane</location>
        <topology evidence="1">Multi-pass membrane protein</topology>
    </subcellularLocation>
</comment>
<comment type="caution">
    <text evidence="6">The sequence shown here is derived from an EMBL/GenBank/DDBJ whole genome shotgun (WGS) entry which is preliminary data.</text>
</comment>
<accession>A0A6L3ZL73</accession>
<dbReference type="OrthoDB" id="4858698at2"/>
<dbReference type="GO" id="GO:0046873">
    <property type="term" value="F:metal ion transmembrane transporter activity"/>
    <property type="evidence" value="ECO:0007669"/>
    <property type="project" value="InterPro"/>
</dbReference>
<dbReference type="GO" id="GO:0016020">
    <property type="term" value="C:membrane"/>
    <property type="evidence" value="ECO:0007669"/>
    <property type="project" value="UniProtKB-SubCell"/>
</dbReference>
<dbReference type="Pfam" id="PF01566">
    <property type="entry name" value="Nramp"/>
    <property type="match status" value="1"/>
</dbReference>
<feature type="transmembrane region" description="Helical" evidence="5">
    <location>
        <begin position="141"/>
        <end position="158"/>
    </location>
</feature>
<feature type="transmembrane region" description="Helical" evidence="5">
    <location>
        <begin position="74"/>
        <end position="99"/>
    </location>
</feature>
<evidence type="ECO:0000313" key="6">
    <source>
        <dbReference type="EMBL" id="KAB2817880.1"/>
    </source>
</evidence>
<reference evidence="6 7" key="1">
    <citation type="submission" date="2019-10" db="EMBL/GenBank/DDBJ databases">
        <title>Genome sequence of Phaeocystidibacter marisrubri JCM30614 (type strain).</title>
        <authorList>
            <person name="Bowman J.P."/>
        </authorList>
    </citation>
    <scope>NUCLEOTIDE SEQUENCE [LARGE SCALE GENOMIC DNA]</scope>
    <source>
        <strain evidence="6 7">JCM 30614</strain>
    </source>
</reference>
<protein>
    <submittedName>
        <fullName evidence="6">Divalent metal cation transporter</fullName>
    </submittedName>
</protein>
<dbReference type="AlphaFoldDB" id="A0A6L3ZL73"/>